<feature type="transmembrane region" description="Helical" evidence="2">
    <location>
        <begin position="303"/>
        <end position="324"/>
    </location>
</feature>
<reference evidence="4" key="1">
    <citation type="submission" date="2021-11" db="EMBL/GenBank/DDBJ databases">
        <authorList>
            <person name="Rodrigo-Torres L."/>
            <person name="Arahal R. D."/>
            <person name="Lucena T."/>
        </authorList>
    </citation>
    <scope>NUCLEOTIDE SEQUENCE</scope>
    <source>
        <strain evidence="4">CECT 7928</strain>
    </source>
</reference>
<feature type="transmembrane region" description="Helical" evidence="2">
    <location>
        <begin position="404"/>
        <end position="424"/>
    </location>
</feature>
<organism evidence="4 5">
    <name type="scientific">Vibrio marisflavi CECT 7928</name>
    <dbReference type="NCBI Taxonomy" id="634439"/>
    <lineage>
        <taxon>Bacteria</taxon>
        <taxon>Pseudomonadati</taxon>
        <taxon>Pseudomonadota</taxon>
        <taxon>Gammaproteobacteria</taxon>
        <taxon>Vibrionales</taxon>
        <taxon>Vibrionaceae</taxon>
        <taxon>Vibrio</taxon>
    </lineage>
</organism>
<keyword evidence="5" id="KW-1185">Reference proteome</keyword>
<feature type="transmembrane region" description="Helical" evidence="2">
    <location>
        <begin position="350"/>
        <end position="383"/>
    </location>
</feature>
<dbReference type="NCBIfam" id="TIGR02123">
    <property type="entry name" value="TRAP_fused"/>
    <property type="match status" value="1"/>
</dbReference>
<keyword evidence="2" id="KW-0472">Membrane</keyword>
<dbReference type="PANTHER" id="PTHR43849:SF2">
    <property type="entry name" value="BLL3936 PROTEIN"/>
    <property type="match status" value="1"/>
</dbReference>
<dbReference type="RefSeq" id="WP_237360561.1">
    <property type="nucleotide sequence ID" value="NZ_CAKLDM010000001.1"/>
</dbReference>
<feature type="transmembrane region" description="Helical" evidence="2">
    <location>
        <begin position="531"/>
        <end position="550"/>
    </location>
</feature>
<dbReference type="PANTHER" id="PTHR43849">
    <property type="entry name" value="BLL3936 PROTEIN"/>
    <property type="match status" value="1"/>
</dbReference>
<feature type="transmembrane region" description="Helical" evidence="2">
    <location>
        <begin position="444"/>
        <end position="471"/>
    </location>
</feature>
<evidence type="ECO:0000256" key="1">
    <source>
        <dbReference type="RuleBase" id="RU369079"/>
    </source>
</evidence>
<dbReference type="Proteomes" id="UP000838748">
    <property type="component" value="Unassembled WGS sequence"/>
</dbReference>
<keyword evidence="1" id="KW-1003">Cell membrane</keyword>
<evidence type="ECO:0000259" key="3">
    <source>
        <dbReference type="Pfam" id="PF06808"/>
    </source>
</evidence>
<name>A0ABM9A1H7_9VIBR</name>
<dbReference type="InterPro" id="IPR011853">
    <property type="entry name" value="TRAP_DctM-Dct_fused"/>
</dbReference>
<evidence type="ECO:0000313" key="4">
    <source>
        <dbReference type="EMBL" id="CAH0537641.1"/>
    </source>
</evidence>
<dbReference type="Pfam" id="PF06808">
    <property type="entry name" value="DctM"/>
    <property type="match status" value="1"/>
</dbReference>
<feature type="transmembrane region" description="Helical" evidence="2">
    <location>
        <begin position="556"/>
        <end position="576"/>
    </location>
</feature>
<keyword evidence="2" id="KW-0812">Transmembrane</keyword>
<feature type="transmembrane region" description="Helical" evidence="2">
    <location>
        <begin position="12"/>
        <end position="32"/>
    </location>
</feature>
<feature type="transmembrane region" description="Helical" evidence="2">
    <location>
        <begin position="478"/>
        <end position="496"/>
    </location>
</feature>
<keyword evidence="2" id="KW-1133">Transmembrane helix</keyword>
<feature type="transmembrane region" description="Helical" evidence="2">
    <location>
        <begin position="137"/>
        <end position="157"/>
    </location>
</feature>
<feature type="transmembrane region" description="Helical" evidence="2">
    <location>
        <begin position="177"/>
        <end position="200"/>
    </location>
</feature>
<comment type="subcellular location">
    <subcellularLocation>
        <location evidence="1">Cell inner membrane</location>
        <topology evidence="1">Multi-pass membrane protein</topology>
    </subcellularLocation>
</comment>
<keyword evidence="1" id="KW-0997">Cell inner membrane</keyword>
<dbReference type="InterPro" id="IPR010656">
    <property type="entry name" value="DctM"/>
</dbReference>
<protein>
    <recommendedName>
        <fullName evidence="3">TRAP C4-dicarboxylate transport system permease DctM subunit domain-containing protein</fullName>
    </recommendedName>
</protein>
<keyword evidence="1" id="KW-0813">Transport</keyword>
<dbReference type="EMBL" id="CAKLDM010000001">
    <property type="protein sequence ID" value="CAH0537641.1"/>
    <property type="molecule type" value="Genomic_DNA"/>
</dbReference>
<evidence type="ECO:0000256" key="2">
    <source>
        <dbReference type="SAM" id="Phobius"/>
    </source>
</evidence>
<sequence>MDNLNYSTSDKIADKLTLVASFLAVSLTTFEIWQSITANLSAPIFRPLYLSWVLALVFLVYPLVKPSKSNTLYILARAVDIALIAAVCWAANRLLHFDYDDISFLLDGLQPADQLAGIVIIAALLEATRRTVGLTMLLIAALFLSYALFGDILPAGFSSKGFSLEEIIRFHIFSTNGVFGAPLAIAAGVVFIFVLFGAFLQVTGAGQFFIDSAFALAGKYRGGPAKASVVASAALGSITGSAIANTVTTGALTIPMMKKLGYKPEQAAGIEAAASTGGQIMPPVMGAGAFVMAQFTGIPYSEILIVSIAPAILYFMCTLLYVHLMACKLGIDGMSKTEQILTILKQGWHFLLPLVFITMLLLMAYTPVLVGVAGCVAIVLAAMCRKHSRISFALILEGMKAGALLSLPISIACATAGIVVGVVGQTGIGLQFTQFLISLSGGHLWSVLALITVAAIILGMGLPVTAAYIVLSVMAVPALTNLGIGLLAAHMIVFWLSQTSNVTPPIALAAFAGAGVAKAPPMASAIQAFKLAQGFFLIPIMMAFSGLIWANNPVDFLVSILATIGLIVAFAGGIEGRLFNQLNMAQRAVLLTLALVIIFSSDWIRMGALILIGLIGLFNIKKPNSLKIKAS</sequence>
<comment type="caution">
    <text evidence="4">The sequence shown here is derived from an EMBL/GenBank/DDBJ whole genome shotgun (WGS) entry which is preliminary data.</text>
</comment>
<feature type="transmembrane region" description="Helical" evidence="2">
    <location>
        <begin position="104"/>
        <end position="125"/>
    </location>
</feature>
<feature type="transmembrane region" description="Helical" evidence="2">
    <location>
        <begin position="44"/>
        <end position="64"/>
    </location>
</feature>
<proteinExistence type="predicted"/>
<evidence type="ECO:0000313" key="5">
    <source>
        <dbReference type="Proteomes" id="UP000838748"/>
    </source>
</evidence>
<accession>A0ABM9A1H7</accession>
<feature type="domain" description="TRAP C4-dicarboxylate transport system permease DctM subunit" evidence="3">
    <location>
        <begin position="120"/>
        <end position="540"/>
    </location>
</feature>
<feature type="transmembrane region" description="Helical" evidence="2">
    <location>
        <begin position="588"/>
        <end position="618"/>
    </location>
</feature>
<feature type="transmembrane region" description="Helical" evidence="2">
    <location>
        <begin position="71"/>
        <end position="92"/>
    </location>
</feature>
<comment type="function">
    <text evidence="1">Part of the tripartite ATP-independent periplasmic (TRAP) transport system.</text>
</comment>
<gene>
    <name evidence="4" type="ORF">VMF7928_01213</name>
</gene>